<dbReference type="SUPFAM" id="SSF53300">
    <property type="entry name" value="vWA-like"/>
    <property type="match status" value="1"/>
</dbReference>
<protein>
    <submittedName>
        <fullName evidence="3">VWA domain-containing protein</fullName>
    </submittedName>
</protein>
<evidence type="ECO:0000256" key="1">
    <source>
        <dbReference type="SAM" id="SignalP"/>
    </source>
</evidence>
<dbReference type="RefSeq" id="WP_157458346.1">
    <property type="nucleotide sequence ID" value="NZ_WQLB01000005.1"/>
</dbReference>
<name>A0A7C9LPZ4_9DEIO</name>
<feature type="signal peptide" evidence="1">
    <location>
        <begin position="1"/>
        <end position="19"/>
    </location>
</feature>
<reference evidence="3 4" key="1">
    <citation type="submission" date="2019-12" db="EMBL/GenBank/DDBJ databases">
        <title>Deinococcus sp. HMF7620 Genome sequencing and assembly.</title>
        <authorList>
            <person name="Kang H."/>
            <person name="Kim H."/>
            <person name="Joh K."/>
        </authorList>
    </citation>
    <scope>NUCLEOTIDE SEQUENCE [LARGE SCALE GENOMIC DNA]</scope>
    <source>
        <strain evidence="3 4">HMF7620</strain>
    </source>
</reference>
<dbReference type="PROSITE" id="PS51257">
    <property type="entry name" value="PROKAR_LIPOPROTEIN"/>
    <property type="match status" value="1"/>
</dbReference>
<dbReference type="Proteomes" id="UP000483286">
    <property type="component" value="Unassembled WGS sequence"/>
</dbReference>
<keyword evidence="4" id="KW-1185">Reference proteome</keyword>
<feature type="domain" description="VWFA" evidence="2">
    <location>
        <begin position="100"/>
        <end position="276"/>
    </location>
</feature>
<organism evidence="3 4">
    <name type="scientific">Deinococcus arboris</name>
    <dbReference type="NCBI Taxonomy" id="2682977"/>
    <lineage>
        <taxon>Bacteria</taxon>
        <taxon>Thermotogati</taxon>
        <taxon>Deinococcota</taxon>
        <taxon>Deinococci</taxon>
        <taxon>Deinococcales</taxon>
        <taxon>Deinococcaceae</taxon>
        <taxon>Deinococcus</taxon>
    </lineage>
</organism>
<proteinExistence type="predicted"/>
<dbReference type="InterPro" id="IPR036465">
    <property type="entry name" value="vWFA_dom_sf"/>
</dbReference>
<evidence type="ECO:0000313" key="4">
    <source>
        <dbReference type="Proteomes" id="UP000483286"/>
    </source>
</evidence>
<dbReference type="EMBL" id="WQLB01000005">
    <property type="protein sequence ID" value="MVN86301.1"/>
    <property type="molecule type" value="Genomic_DNA"/>
</dbReference>
<dbReference type="SMART" id="SM00327">
    <property type="entry name" value="VWA"/>
    <property type="match status" value="1"/>
</dbReference>
<dbReference type="AlphaFoldDB" id="A0A7C9LPZ4"/>
<evidence type="ECO:0000259" key="2">
    <source>
        <dbReference type="PROSITE" id="PS50234"/>
    </source>
</evidence>
<feature type="chain" id="PRO_5028875548" evidence="1">
    <location>
        <begin position="20"/>
        <end position="323"/>
    </location>
</feature>
<dbReference type="PROSITE" id="PS50234">
    <property type="entry name" value="VWFA"/>
    <property type="match status" value="1"/>
</dbReference>
<dbReference type="InterPro" id="IPR002035">
    <property type="entry name" value="VWF_A"/>
</dbReference>
<dbReference type="CDD" id="cd00198">
    <property type="entry name" value="vWFA"/>
    <property type="match status" value="1"/>
</dbReference>
<dbReference type="Gene3D" id="3.40.50.410">
    <property type="entry name" value="von Willebrand factor, type A domain"/>
    <property type="match status" value="1"/>
</dbReference>
<evidence type="ECO:0000313" key="3">
    <source>
        <dbReference type="EMBL" id="MVN86301.1"/>
    </source>
</evidence>
<dbReference type="Pfam" id="PF00092">
    <property type="entry name" value="VWA"/>
    <property type="match status" value="1"/>
</dbReference>
<keyword evidence="1" id="KW-0732">Signal</keyword>
<comment type="caution">
    <text evidence="3">The sequence shown here is derived from an EMBL/GenBank/DDBJ whole genome shotgun (WGS) entry which is preliminary data.</text>
</comment>
<sequence length="323" mass="33505">MPKAVVSAALLTLFLAACQRGTPTPAVPVPAAPTVPAATTGTVNGVRVVDASTYQVGFTPLSDKDIVANGQLKAVTVRSLSAGTATASVCGQVQVQDAITVAINLDSTGSMVDNDPGKLRRAAAQAFVTRMTAQDRAAVLSFDTYTSASTGLLASRLWQDFSADKTLLNAAITKATFEGGSTQVYDAIVDASKLAPMGTALILTDGEDNSSRNSAQKAIDEAKKNGTKVFVIGLDARNTLNFRALEDITAATGGLFQKTGSAADLQGFFDRMYNAFRAQGCVQLSFTQKPAAGTAVTGTLSVTVGAPDRRDAQVDVPFTLTVR</sequence>
<accession>A0A7C9LPZ4</accession>
<gene>
    <name evidence="3" type="ORF">GO986_05935</name>
</gene>